<comment type="caution">
    <text evidence="4">The sequence shown here is derived from an EMBL/GenBank/DDBJ whole genome shotgun (WGS) entry which is preliminary data.</text>
</comment>
<gene>
    <name evidence="4" type="ORF">M3P21_18260</name>
</gene>
<dbReference type="InterPro" id="IPR056362">
    <property type="entry name" value="AtuA-like_ferredoxin_dom"/>
</dbReference>
<dbReference type="PANTHER" id="PTHR47708:SF2">
    <property type="entry name" value="SI:CH73-132F6.5"/>
    <property type="match status" value="1"/>
</dbReference>
<evidence type="ECO:0000259" key="3">
    <source>
        <dbReference type="Pfam" id="PF23544"/>
    </source>
</evidence>
<dbReference type="Pfam" id="PF23544">
    <property type="entry name" value="AtuA_ferredoxin"/>
    <property type="match status" value="1"/>
</dbReference>
<name>A0ABT0Q7D6_9RHOB</name>
<feature type="domain" description="AtuA-like ferredoxin-fold" evidence="3">
    <location>
        <begin position="479"/>
        <end position="577"/>
    </location>
</feature>
<organism evidence="4 5">
    <name type="scientific">Ruegeria spongiae</name>
    <dbReference type="NCBI Taxonomy" id="2942209"/>
    <lineage>
        <taxon>Bacteria</taxon>
        <taxon>Pseudomonadati</taxon>
        <taxon>Pseudomonadota</taxon>
        <taxon>Alphaproteobacteria</taxon>
        <taxon>Rhodobacterales</taxon>
        <taxon>Roseobacteraceae</taxon>
        <taxon>Ruegeria</taxon>
    </lineage>
</organism>
<feature type="region of interest" description="Disordered" evidence="1">
    <location>
        <begin position="455"/>
        <end position="474"/>
    </location>
</feature>
<keyword evidence="5" id="KW-1185">Reference proteome</keyword>
<dbReference type="RefSeq" id="WP_249712310.1">
    <property type="nucleotide sequence ID" value="NZ_JAMFMB010000029.1"/>
</dbReference>
<feature type="domain" description="Acyclic terpene utilisation N-terminal" evidence="2">
    <location>
        <begin position="5"/>
        <end position="441"/>
    </location>
</feature>
<sequence length="592" mass="61939">MNNLLRIGGASGFWGEAPHATAQLLAGGVDVLVYDYLAEITMSLLARAKARDPEGGYAPDFITDAVTPNLTAIARGGVKILSNAGGMNPMACAAALRASIDAAGASLRVAVVEGDDLMPRARDYAQATEMFSGAAMPAPDRLASMNAYLGALPVVAALKAGADIVITGRCADSALTLAACMWRFDWAPDSHDLLAAGSLAGHLLECGPQATGGNFTDWEAAGNLAHVGYPIAEVAEDGSILLTKPQGTSGTVTRASVAEQMLYEIGDPRAYLLPDVIGDFSGVELHQAGPDRVSVTGARGRKPTGQLKVCATYQDGYRGGMVFQMNGRDARRKARAFAQAGLERARARLRDMGAPDFTEVALEAFGGCPGSGDYQEVACKAAVRHPDARAVGLFLKELTGTALATPPGLHFFTGAGRPKPSPVVALFSFLIDARDINCRVTLDGDEVAFAPILSATAQDSPGPAPQPPRPDSSGDLVQVRLETLAWARSGDKGDSANIGVIARHPDSLPHIWAALTPEVIAELFDPELKGEVLRYYLPGSQAMNIVMTYVLGGGGVASLRNDPQGKSFAQRLLSLPIAVPESLTHRTESGAE</sequence>
<proteinExistence type="predicted"/>
<evidence type="ECO:0000313" key="4">
    <source>
        <dbReference type="EMBL" id="MCL6285477.1"/>
    </source>
</evidence>
<dbReference type="EMBL" id="JAMFMB010000029">
    <property type="protein sequence ID" value="MCL6285477.1"/>
    <property type="molecule type" value="Genomic_DNA"/>
</dbReference>
<protein>
    <submittedName>
        <fullName evidence="4">DUF1446 domain-containing protein</fullName>
    </submittedName>
</protein>
<dbReference type="Pfam" id="PF07287">
    <property type="entry name" value="AtuA"/>
    <property type="match status" value="1"/>
</dbReference>
<accession>A0ABT0Q7D6</accession>
<dbReference type="InterPro" id="IPR010839">
    <property type="entry name" value="AtuA_N"/>
</dbReference>
<evidence type="ECO:0000259" key="2">
    <source>
        <dbReference type="Pfam" id="PF07287"/>
    </source>
</evidence>
<dbReference type="PANTHER" id="PTHR47708">
    <property type="match status" value="1"/>
</dbReference>
<dbReference type="Proteomes" id="UP001203880">
    <property type="component" value="Unassembled WGS sequence"/>
</dbReference>
<evidence type="ECO:0000256" key="1">
    <source>
        <dbReference type="SAM" id="MobiDB-lite"/>
    </source>
</evidence>
<evidence type="ECO:0000313" key="5">
    <source>
        <dbReference type="Proteomes" id="UP001203880"/>
    </source>
</evidence>
<reference evidence="4" key="1">
    <citation type="submission" date="2022-05" db="EMBL/GenBank/DDBJ databases">
        <authorList>
            <person name="Park J.-S."/>
        </authorList>
    </citation>
    <scope>NUCLEOTIDE SEQUENCE</scope>
    <source>
        <strain evidence="4">2012CJ41-6</strain>
    </source>
</reference>